<dbReference type="EMBL" id="FZNS01000004">
    <property type="protein sequence ID" value="SNR63985.1"/>
    <property type="molecule type" value="Genomic_DNA"/>
</dbReference>
<accession>A0A238XYC0</accession>
<proteinExistence type="predicted"/>
<organism evidence="1 2">
    <name type="scientific">Hymenobacter mucosus</name>
    <dbReference type="NCBI Taxonomy" id="1411120"/>
    <lineage>
        <taxon>Bacteria</taxon>
        <taxon>Pseudomonadati</taxon>
        <taxon>Bacteroidota</taxon>
        <taxon>Cytophagia</taxon>
        <taxon>Cytophagales</taxon>
        <taxon>Hymenobacteraceae</taxon>
        <taxon>Hymenobacter</taxon>
    </lineage>
</organism>
<dbReference type="AlphaFoldDB" id="A0A238XYC0"/>
<evidence type="ECO:0000313" key="2">
    <source>
        <dbReference type="Proteomes" id="UP000198310"/>
    </source>
</evidence>
<name>A0A238XYC0_9BACT</name>
<dbReference type="Proteomes" id="UP000198310">
    <property type="component" value="Unassembled WGS sequence"/>
</dbReference>
<protein>
    <submittedName>
        <fullName evidence="1">Uncharacterized protein</fullName>
    </submittedName>
</protein>
<evidence type="ECO:0000313" key="1">
    <source>
        <dbReference type="EMBL" id="SNR63985.1"/>
    </source>
</evidence>
<gene>
    <name evidence="1" type="ORF">SAMN06269173_104498</name>
</gene>
<sequence length="78" mass="8446">MVRSTAATSIGTAAWLIWQKRTTNAEKAAETSPQAPVLLRRFYGSTGLATAYFGLADSAYFTTSASLVASFCLQSFWQ</sequence>
<keyword evidence="2" id="KW-1185">Reference proteome</keyword>
<reference evidence="2" key="1">
    <citation type="submission" date="2017-06" db="EMBL/GenBank/DDBJ databases">
        <authorList>
            <person name="Varghese N."/>
            <person name="Submissions S."/>
        </authorList>
    </citation>
    <scope>NUCLEOTIDE SEQUENCE [LARGE SCALE GENOMIC DNA]</scope>
    <source>
        <strain evidence="2">DSM 28041</strain>
    </source>
</reference>